<evidence type="ECO:0000313" key="2">
    <source>
        <dbReference type="Proteomes" id="UP000620124"/>
    </source>
</evidence>
<comment type="caution">
    <text evidence="1">The sequence shown here is derived from an EMBL/GenBank/DDBJ whole genome shotgun (WGS) entry which is preliminary data.</text>
</comment>
<organism evidence="1 2">
    <name type="scientific">Mycena venus</name>
    <dbReference type="NCBI Taxonomy" id="2733690"/>
    <lineage>
        <taxon>Eukaryota</taxon>
        <taxon>Fungi</taxon>
        <taxon>Dikarya</taxon>
        <taxon>Basidiomycota</taxon>
        <taxon>Agaricomycotina</taxon>
        <taxon>Agaricomycetes</taxon>
        <taxon>Agaricomycetidae</taxon>
        <taxon>Agaricales</taxon>
        <taxon>Marasmiineae</taxon>
        <taxon>Mycenaceae</taxon>
        <taxon>Mycena</taxon>
    </lineage>
</organism>
<dbReference type="GO" id="GO:0016829">
    <property type="term" value="F:lyase activity"/>
    <property type="evidence" value="ECO:0007669"/>
    <property type="project" value="UniProtKB-KW"/>
</dbReference>
<reference evidence="1" key="1">
    <citation type="submission" date="2020-05" db="EMBL/GenBank/DDBJ databases">
        <title>Mycena genomes resolve the evolution of fungal bioluminescence.</title>
        <authorList>
            <person name="Tsai I.J."/>
        </authorList>
    </citation>
    <scope>NUCLEOTIDE SEQUENCE</scope>
    <source>
        <strain evidence="1">CCC161011</strain>
    </source>
</reference>
<dbReference type="OrthoDB" id="2901264at2759"/>
<gene>
    <name evidence="1" type="ORF">MVEN_00352800</name>
</gene>
<proteinExistence type="predicted"/>
<protein>
    <submittedName>
        <fullName evidence="1">Adenylosuccinate lyase</fullName>
    </submittedName>
</protein>
<accession>A0A8H7D9T5</accession>
<name>A0A8H7D9T5_9AGAR</name>
<evidence type="ECO:0000313" key="1">
    <source>
        <dbReference type="EMBL" id="KAF7364827.1"/>
    </source>
</evidence>
<dbReference type="AlphaFoldDB" id="A0A8H7D9T5"/>
<sequence length="215" mass="24489">MVRRSSKKSKAEIVTIDLTRLTKDGLTVLQKYVDHGQRLPTVSAKTSYKDIWRHCRQFNTARNTMTSLASKIQSSSREASKTYCTDILGLPKDEFLAFLEKQSGFVEDLLDECDKITLLCEEFEKVSERDLVKLRDEVTRLKVGTNAKERRDLLLEMTRGLPVISQVKDVFSQLADGLKAIQHELNALADKPERSFVRISYVWGVVFSAGVQLFI</sequence>
<keyword evidence="1" id="KW-0456">Lyase</keyword>
<dbReference type="Proteomes" id="UP000620124">
    <property type="component" value="Unassembled WGS sequence"/>
</dbReference>
<keyword evidence="2" id="KW-1185">Reference proteome</keyword>
<dbReference type="EMBL" id="JACAZI010000003">
    <property type="protein sequence ID" value="KAF7364827.1"/>
    <property type="molecule type" value="Genomic_DNA"/>
</dbReference>